<dbReference type="EMBL" id="CP045851">
    <property type="protein sequence ID" value="QGG94071.1"/>
    <property type="molecule type" value="Genomic_DNA"/>
</dbReference>
<dbReference type="FunFam" id="3.90.226.10:FF:000021">
    <property type="entry name" value="Acetyl-CoA carboxylase carboxyltransferase subunit"/>
    <property type="match status" value="1"/>
</dbReference>
<dbReference type="PANTHER" id="PTHR22855:SF46">
    <property type="entry name" value="METHYLCROTONOYL-COA CARBOXYLASE"/>
    <property type="match status" value="1"/>
</dbReference>
<dbReference type="FunFam" id="3.90.226.10:FF:000030">
    <property type="entry name" value="Acetyl-CoA carboxylase carboxyltransferase subunit"/>
    <property type="match status" value="1"/>
</dbReference>
<dbReference type="PANTHER" id="PTHR22855">
    <property type="entry name" value="ACETYL, PROPIONYL, PYRUVATE, AND GLUTACONYL CARBOXYLASE-RELATED"/>
    <property type="match status" value="1"/>
</dbReference>
<dbReference type="InterPro" id="IPR034733">
    <property type="entry name" value="AcCoA_carboxyl_beta"/>
</dbReference>
<dbReference type="GO" id="GO:0016874">
    <property type="term" value="F:ligase activity"/>
    <property type="evidence" value="ECO:0007669"/>
    <property type="project" value="InterPro"/>
</dbReference>
<proteinExistence type="predicted"/>
<keyword evidence="4" id="KW-1185">Reference proteome</keyword>
<gene>
    <name evidence="3" type="ORF">GH723_02540</name>
</gene>
<sequence length="547" mass="57913">MRSPLLAPPLPSGVDTTSEQFAKNRADVLEQLEVIDQLLAEAEAGGGEASIARMRSRGKMPIRERIANVLDPDTPFLEISALAGYGSDYTVGGGMVVGIGVIAGVECVIMGNDPSVLGGALTPYAGKKWSRAIEIARDNHMPYISFVESAGADLRMGGAGSSGPKTQTTHFAESGRPFYEMIELSKLGIPSVCVVFGSSTAGGAYQPGLSDYVIVIKEQSKVFLAGPPLVKMATGEESDDETLGGAALHAEVSGLGDYFAEDEMDALRLCREVVSHLDVAKPGPESTGPGDPPIHDPEELLGLVSRDLRQPVDVRDVIARSVDGSRFEEFKPRWGPSMICGWAEIHGYPVGILGNNGVIYPDSAQKAAHFIQLCNQIDTPLVFLQNITGFMVGKDFEAAGIVKKGSQMINAVTNSTVPHLTVIIGSSYGAGTYGMSGRAFGNRFTFLWPTAKIAVMGPKQIAGVMSIVRRGQAARKGEPFDEEQDAAIVAMVEDAQEKGSLALVATGAISDDGIIDPRDTRTVLGLTLSAVRNRPIEGAASYGVFRL</sequence>
<dbReference type="Pfam" id="PF01039">
    <property type="entry name" value="Carboxyl_trans"/>
    <property type="match status" value="1"/>
</dbReference>
<dbReference type="InterPro" id="IPR045190">
    <property type="entry name" value="MCCB/AccD1-like"/>
</dbReference>
<feature type="domain" description="CoA carboxyltransferase C-terminal" evidence="2">
    <location>
        <begin position="303"/>
        <end position="538"/>
    </location>
</feature>
<protein>
    <submittedName>
        <fullName evidence="3">Acyl-CoA carboxylase subunit beta</fullName>
    </submittedName>
</protein>
<dbReference type="AlphaFoldDB" id="A0A5Q2RHN4"/>
<dbReference type="Proteomes" id="UP000334019">
    <property type="component" value="Chromosome"/>
</dbReference>
<dbReference type="KEGG" id="atq:GH723_02540"/>
<dbReference type="Gene3D" id="3.90.226.10">
    <property type="entry name" value="2-enoyl-CoA Hydratase, Chain A, domain 1"/>
    <property type="match status" value="2"/>
</dbReference>
<reference evidence="3 4" key="1">
    <citation type="submission" date="2019-11" db="EMBL/GenBank/DDBJ databases">
        <authorList>
            <person name="He Y."/>
        </authorList>
    </citation>
    <scope>NUCLEOTIDE SEQUENCE [LARGE SCALE GENOMIC DNA]</scope>
    <source>
        <strain evidence="3 4">SCSIO 58843</strain>
    </source>
</reference>
<dbReference type="RefSeq" id="WP_153758177.1">
    <property type="nucleotide sequence ID" value="NZ_CP045851.1"/>
</dbReference>
<name>A0A5Q2RHN4_9ACTN</name>
<dbReference type="PROSITE" id="PS50989">
    <property type="entry name" value="COA_CT_CTER"/>
    <property type="match status" value="1"/>
</dbReference>
<dbReference type="InterPro" id="IPR011763">
    <property type="entry name" value="COA_CT_C"/>
</dbReference>
<dbReference type="InterPro" id="IPR029045">
    <property type="entry name" value="ClpP/crotonase-like_dom_sf"/>
</dbReference>
<evidence type="ECO:0000313" key="3">
    <source>
        <dbReference type="EMBL" id="QGG94071.1"/>
    </source>
</evidence>
<evidence type="ECO:0000313" key="4">
    <source>
        <dbReference type="Proteomes" id="UP000334019"/>
    </source>
</evidence>
<dbReference type="PROSITE" id="PS50980">
    <property type="entry name" value="COA_CT_NTER"/>
    <property type="match status" value="1"/>
</dbReference>
<evidence type="ECO:0000259" key="2">
    <source>
        <dbReference type="PROSITE" id="PS50989"/>
    </source>
</evidence>
<evidence type="ECO:0000259" key="1">
    <source>
        <dbReference type="PROSITE" id="PS50980"/>
    </source>
</evidence>
<dbReference type="InterPro" id="IPR011762">
    <property type="entry name" value="COA_CT_N"/>
</dbReference>
<dbReference type="SUPFAM" id="SSF52096">
    <property type="entry name" value="ClpP/crotonase"/>
    <property type="match status" value="2"/>
</dbReference>
<feature type="domain" description="CoA carboxyltransferase N-terminal" evidence="1">
    <location>
        <begin position="28"/>
        <end position="289"/>
    </location>
</feature>
<accession>A0A5Q2RHN4</accession>
<organism evidence="3 4">
    <name type="scientific">Actinomarinicola tropica</name>
    <dbReference type="NCBI Taxonomy" id="2789776"/>
    <lineage>
        <taxon>Bacteria</taxon>
        <taxon>Bacillati</taxon>
        <taxon>Actinomycetota</taxon>
        <taxon>Acidimicrobiia</taxon>
        <taxon>Acidimicrobiales</taxon>
        <taxon>Iamiaceae</taxon>
        <taxon>Actinomarinicola</taxon>
    </lineage>
</organism>